<dbReference type="VEuPathDB" id="VectorBase:BGLB030544"/>
<dbReference type="InterPro" id="IPR046346">
    <property type="entry name" value="Aminoacid_DH-like_N_sf"/>
</dbReference>
<dbReference type="STRING" id="6526.A0A2C9LFD2"/>
<dbReference type="GO" id="GO:0004069">
    <property type="term" value="F:L-aspartate:2-oxoglutarate aminotransferase activity"/>
    <property type="evidence" value="ECO:0007669"/>
    <property type="project" value="InterPro"/>
</dbReference>
<organism evidence="2 3">
    <name type="scientific">Biomphalaria glabrata</name>
    <name type="common">Bloodfluke planorb</name>
    <name type="synonym">Freshwater snail</name>
    <dbReference type="NCBI Taxonomy" id="6526"/>
    <lineage>
        <taxon>Eukaryota</taxon>
        <taxon>Metazoa</taxon>
        <taxon>Spiralia</taxon>
        <taxon>Lophotrochozoa</taxon>
        <taxon>Mollusca</taxon>
        <taxon>Gastropoda</taxon>
        <taxon>Heterobranchia</taxon>
        <taxon>Euthyneura</taxon>
        <taxon>Panpulmonata</taxon>
        <taxon>Hygrophila</taxon>
        <taxon>Lymnaeoidea</taxon>
        <taxon>Planorbidae</taxon>
        <taxon>Biomphalaria</taxon>
    </lineage>
</organism>
<accession>A0A2C9LFD2</accession>
<dbReference type="PANTHER" id="PTHR43403">
    <property type="entry name" value="NAD-SPECIFIC GLUTAMATE DEHYDROGENASE"/>
    <property type="match status" value="1"/>
</dbReference>
<proteinExistence type="predicted"/>
<dbReference type="InterPro" id="IPR007780">
    <property type="entry name" value="NAD_Glu_DH_bac"/>
</dbReference>
<dbReference type="SUPFAM" id="SSF53223">
    <property type="entry name" value="Aminoacid dehydrogenase-like, N-terminal domain"/>
    <property type="match status" value="1"/>
</dbReference>
<dbReference type="Pfam" id="PF05088">
    <property type="entry name" value="Bac_GDH_CD"/>
    <property type="match status" value="1"/>
</dbReference>
<evidence type="ECO:0000259" key="1">
    <source>
        <dbReference type="Pfam" id="PF05088"/>
    </source>
</evidence>
<gene>
    <name evidence="2" type="primary">106077781</name>
</gene>
<dbReference type="InterPro" id="IPR028971">
    <property type="entry name" value="NAD-GDH_cat"/>
</dbReference>
<evidence type="ECO:0000313" key="3">
    <source>
        <dbReference type="Proteomes" id="UP000076420"/>
    </source>
</evidence>
<reference evidence="2" key="1">
    <citation type="submission" date="2020-05" db="UniProtKB">
        <authorList>
            <consortium name="EnsemblMetazoa"/>
        </authorList>
    </citation>
    <scope>IDENTIFICATION</scope>
    <source>
        <strain evidence="2">BB02</strain>
    </source>
</reference>
<sequence>MEGVHLRGGKIARGGIRWSDRIEDYRTEILGLMRAQITKNTVIVPTGAKGGFVIKSNLIDGVAAYKKLLYGMLDITDNVVGENILYPLDAVLYDESDTYLTVAADKGTATFSDHANAIAAEYNFWLGDAFASGGSAGYDHKKLGITARGAWISVMHHLGRCGIDVSKDCFTVVGIGDMSGDVFGNGMLLSDNIKLIAAFDHRHIFIDPSPDPKISFLERKRLFAKKGSSWSDYEKSIISVGGGVFSRNSNIIKLSQEAMFALGTKKKACLPDELISIILKSNVDLIWNGGIGTYVKSLLETNEMVGDRFNDLLRVNGSDVSAKVFAEGGNLGVTQKGRIEYAKNGGLINTDFIDNSAGVSCSDHE</sequence>
<dbReference type="GO" id="GO:0004352">
    <property type="term" value="F:glutamate dehydrogenase (NAD+) activity"/>
    <property type="evidence" value="ECO:0007669"/>
    <property type="project" value="InterPro"/>
</dbReference>
<dbReference type="GO" id="GO:0006538">
    <property type="term" value="P:L-glutamate catabolic process"/>
    <property type="evidence" value="ECO:0007669"/>
    <property type="project" value="InterPro"/>
</dbReference>
<dbReference type="InterPro" id="IPR036291">
    <property type="entry name" value="NAD(P)-bd_dom_sf"/>
</dbReference>
<name>A0A2C9LFD2_BIOGL</name>
<dbReference type="AlphaFoldDB" id="A0A2C9LFD2"/>
<dbReference type="EnsemblMetazoa" id="BGLB030544-RA">
    <property type="protein sequence ID" value="BGLB030544-PA"/>
    <property type="gene ID" value="BGLB030544"/>
</dbReference>
<dbReference type="Gene3D" id="3.40.50.720">
    <property type="entry name" value="NAD(P)-binding Rossmann-like Domain"/>
    <property type="match status" value="1"/>
</dbReference>
<protein>
    <recommendedName>
        <fullName evidence="1">NAD-glutamate dehydrogenase catalytic domain-containing protein</fullName>
    </recommendedName>
</protein>
<feature type="domain" description="NAD-glutamate dehydrogenase catalytic" evidence="1">
    <location>
        <begin position="1"/>
        <end position="365"/>
    </location>
</feature>
<dbReference type="PANTHER" id="PTHR43403:SF1">
    <property type="entry name" value="NAD-SPECIFIC GLUTAMATE DEHYDROGENASE"/>
    <property type="match status" value="1"/>
</dbReference>
<dbReference type="Proteomes" id="UP000076420">
    <property type="component" value="Unassembled WGS sequence"/>
</dbReference>
<dbReference type="SUPFAM" id="SSF51735">
    <property type="entry name" value="NAD(P)-binding Rossmann-fold domains"/>
    <property type="match status" value="1"/>
</dbReference>
<evidence type="ECO:0000313" key="2">
    <source>
        <dbReference type="EnsemblMetazoa" id="BGLB030544-PA"/>
    </source>
</evidence>